<feature type="transmembrane region" description="Helical" evidence="5">
    <location>
        <begin position="244"/>
        <end position="266"/>
    </location>
</feature>
<evidence type="ECO:0000256" key="4">
    <source>
        <dbReference type="ARBA" id="ARBA00023136"/>
    </source>
</evidence>
<accession>A0A0M0J8M3</accession>
<reference evidence="7" key="1">
    <citation type="journal article" date="2015" name="PLoS Genet.">
        <title>Genome Sequence and Transcriptome Analyses of Chrysochromulina tobin: Metabolic Tools for Enhanced Algal Fitness in the Prominent Order Prymnesiales (Haptophyceae).</title>
        <authorList>
            <person name="Hovde B.T."/>
            <person name="Deodato C.R."/>
            <person name="Hunsperger H.M."/>
            <person name="Ryken S.A."/>
            <person name="Yost W."/>
            <person name="Jha R.K."/>
            <person name="Patterson J."/>
            <person name="Monnat R.J. Jr."/>
            <person name="Barlow S.B."/>
            <person name="Starkenburg S.R."/>
            <person name="Cattolico R.A."/>
        </authorList>
    </citation>
    <scope>NUCLEOTIDE SEQUENCE</scope>
    <source>
        <strain evidence="7">CCMP291</strain>
    </source>
</reference>
<evidence type="ECO:0000256" key="5">
    <source>
        <dbReference type="SAM" id="Phobius"/>
    </source>
</evidence>
<comment type="caution">
    <text evidence="6">The sequence shown here is derived from an EMBL/GenBank/DDBJ whole genome shotgun (WGS) entry which is preliminary data.</text>
</comment>
<sequence>MFDEDDASINATQECGIDGMCYACLHKTLFPMIGLDVLLLFSLFVCGVLAGASGLGGGGLNVPILLLVSNFLRSEAVPLSQVMVMGSSIAQTLVNMQGRHPHSTLRAMIDLDVPLMLLPAQLVGNAIGVLLTPTLPATSVEILACVLLFCAATKTVLMAHMAFKQESTAPTALQRQELLLGSADHSCAAANGGGGGGGKREGLVGVLTPWTSYVYVLGGVGFLSAFTGRVIALTLVSRLSHPSLLAFVLAAALYTSLVFLGIQISYAPIDWSFGDLCT</sequence>
<dbReference type="PANTHER" id="PTHR14255">
    <property type="entry name" value="CEREBLON"/>
    <property type="match status" value="1"/>
</dbReference>
<dbReference type="OrthoDB" id="434519at2759"/>
<gene>
    <name evidence="6" type="ORF">Ctob_007759</name>
</gene>
<keyword evidence="7" id="KW-1185">Reference proteome</keyword>
<name>A0A0M0J8M3_9EUKA</name>
<dbReference type="GO" id="GO:0016020">
    <property type="term" value="C:membrane"/>
    <property type="evidence" value="ECO:0007669"/>
    <property type="project" value="UniProtKB-SubCell"/>
</dbReference>
<dbReference type="GO" id="GO:0016567">
    <property type="term" value="P:protein ubiquitination"/>
    <property type="evidence" value="ECO:0007669"/>
    <property type="project" value="TreeGrafter"/>
</dbReference>
<keyword evidence="2 5" id="KW-0812">Transmembrane</keyword>
<keyword evidence="4 5" id="KW-0472">Membrane</keyword>
<dbReference type="GO" id="GO:0031464">
    <property type="term" value="C:Cul4A-RING E3 ubiquitin ligase complex"/>
    <property type="evidence" value="ECO:0007669"/>
    <property type="project" value="TreeGrafter"/>
</dbReference>
<dbReference type="Pfam" id="PF01925">
    <property type="entry name" value="TauE"/>
    <property type="match status" value="1"/>
</dbReference>
<evidence type="ECO:0000256" key="2">
    <source>
        <dbReference type="ARBA" id="ARBA00022692"/>
    </source>
</evidence>
<keyword evidence="3 5" id="KW-1133">Transmembrane helix</keyword>
<feature type="transmembrane region" description="Helical" evidence="5">
    <location>
        <begin position="142"/>
        <end position="163"/>
    </location>
</feature>
<evidence type="ECO:0000256" key="1">
    <source>
        <dbReference type="ARBA" id="ARBA00004141"/>
    </source>
</evidence>
<dbReference type="Proteomes" id="UP000037460">
    <property type="component" value="Unassembled WGS sequence"/>
</dbReference>
<dbReference type="InterPro" id="IPR002781">
    <property type="entry name" value="TM_pro_TauE-like"/>
</dbReference>
<dbReference type="EMBL" id="JWZX01003237">
    <property type="protein sequence ID" value="KOO22939.1"/>
    <property type="molecule type" value="Genomic_DNA"/>
</dbReference>
<feature type="transmembrane region" description="Helical" evidence="5">
    <location>
        <begin position="114"/>
        <end position="135"/>
    </location>
</feature>
<proteinExistence type="predicted"/>
<protein>
    <submittedName>
        <fullName evidence="6">Uncharacterized protein</fullName>
    </submittedName>
</protein>
<organism evidence="6 7">
    <name type="scientific">Chrysochromulina tobinii</name>
    <dbReference type="NCBI Taxonomy" id="1460289"/>
    <lineage>
        <taxon>Eukaryota</taxon>
        <taxon>Haptista</taxon>
        <taxon>Haptophyta</taxon>
        <taxon>Prymnesiophyceae</taxon>
        <taxon>Prymnesiales</taxon>
        <taxon>Chrysochromulinaceae</taxon>
        <taxon>Chrysochromulina</taxon>
    </lineage>
</organism>
<evidence type="ECO:0000256" key="3">
    <source>
        <dbReference type="ARBA" id="ARBA00022989"/>
    </source>
</evidence>
<feature type="transmembrane region" description="Helical" evidence="5">
    <location>
        <begin position="37"/>
        <end position="64"/>
    </location>
</feature>
<dbReference type="AlphaFoldDB" id="A0A0M0J8M3"/>
<comment type="subcellular location">
    <subcellularLocation>
        <location evidence="1">Membrane</location>
        <topology evidence="1">Multi-pass membrane protein</topology>
    </subcellularLocation>
</comment>
<evidence type="ECO:0000313" key="6">
    <source>
        <dbReference type="EMBL" id="KOO22939.1"/>
    </source>
</evidence>
<feature type="transmembrane region" description="Helical" evidence="5">
    <location>
        <begin position="213"/>
        <end position="232"/>
    </location>
</feature>
<dbReference type="PANTHER" id="PTHR14255:SF3">
    <property type="entry name" value="SULFITE EXPORTER TAUE_SAFE FAMILY PROTEIN 5-RELATED"/>
    <property type="match status" value="1"/>
</dbReference>
<evidence type="ECO:0000313" key="7">
    <source>
        <dbReference type="Proteomes" id="UP000037460"/>
    </source>
</evidence>